<keyword evidence="2" id="KW-1185">Reference proteome</keyword>
<dbReference type="EMBL" id="SOBT01000008">
    <property type="protein sequence ID" value="TDU31311.1"/>
    <property type="molecule type" value="Genomic_DNA"/>
</dbReference>
<dbReference type="RefSeq" id="WP_168710434.1">
    <property type="nucleotide sequence ID" value="NZ_MWIN01000014.1"/>
</dbReference>
<name>A0A4R7PCQ2_9GAMM</name>
<dbReference type="Proteomes" id="UP000295341">
    <property type="component" value="Unassembled WGS sequence"/>
</dbReference>
<sequence>MIDRESRVAATRARLYEASISLGCWMSGDGRVGEGDLAQIIGWSPDSLRNARAEGKGPTWYRLGGAGHKVTYLLADVALWIETHCESH</sequence>
<evidence type="ECO:0000313" key="1">
    <source>
        <dbReference type="EMBL" id="TDU31311.1"/>
    </source>
</evidence>
<evidence type="ECO:0000313" key="2">
    <source>
        <dbReference type="Proteomes" id="UP000295341"/>
    </source>
</evidence>
<dbReference type="AlphaFoldDB" id="A0A4R7PCQ2"/>
<comment type="caution">
    <text evidence="1">The sequence shown here is derived from an EMBL/GenBank/DDBJ whole genome shotgun (WGS) entry which is preliminary data.</text>
</comment>
<gene>
    <name evidence="1" type="ORF">DFR24_0675</name>
</gene>
<accession>A0A4R7PCQ2</accession>
<dbReference type="InterPro" id="IPR009061">
    <property type="entry name" value="DNA-bd_dom_put_sf"/>
</dbReference>
<dbReference type="SUPFAM" id="SSF46955">
    <property type="entry name" value="Putative DNA-binding domain"/>
    <property type="match status" value="1"/>
</dbReference>
<reference evidence="1 2" key="1">
    <citation type="submission" date="2019-03" db="EMBL/GenBank/DDBJ databases">
        <title>Genomic Encyclopedia of Type Strains, Phase IV (KMG-IV): sequencing the most valuable type-strain genomes for metagenomic binning, comparative biology and taxonomic classification.</title>
        <authorList>
            <person name="Goeker M."/>
        </authorList>
    </citation>
    <scope>NUCLEOTIDE SEQUENCE [LARGE SCALE GENOMIC DNA]</scope>
    <source>
        <strain evidence="1 2">DSM 26377</strain>
    </source>
</reference>
<evidence type="ECO:0008006" key="3">
    <source>
        <dbReference type="Google" id="ProtNLM"/>
    </source>
</evidence>
<organism evidence="1 2">
    <name type="scientific">Panacagrimonas perspica</name>
    <dbReference type="NCBI Taxonomy" id="381431"/>
    <lineage>
        <taxon>Bacteria</taxon>
        <taxon>Pseudomonadati</taxon>
        <taxon>Pseudomonadota</taxon>
        <taxon>Gammaproteobacteria</taxon>
        <taxon>Nevskiales</taxon>
        <taxon>Nevskiaceae</taxon>
        <taxon>Panacagrimonas</taxon>
    </lineage>
</organism>
<protein>
    <recommendedName>
        <fullName evidence="3">Helix-turn-helix protein</fullName>
    </recommendedName>
</protein>
<proteinExistence type="predicted"/>